<dbReference type="CDD" id="cd00118">
    <property type="entry name" value="LysM"/>
    <property type="match status" value="1"/>
</dbReference>
<protein>
    <recommendedName>
        <fullName evidence="4">LysM domain-containing protein</fullName>
    </recommendedName>
</protein>
<feature type="signal peptide" evidence="1">
    <location>
        <begin position="1"/>
        <end position="21"/>
    </location>
</feature>
<keyword evidence="1" id="KW-0732">Signal</keyword>
<dbReference type="InterPro" id="IPR036779">
    <property type="entry name" value="LysM_dom_sf"/>
</dbReference>
<dbReference type="EMBL" id="CP155573">
    <property type="protein sequence ID" value="XFO65422.1"/>
    <property type="molecule type" value="Genomic_DNA"/>
</dbReference>
<gene>
    <name evidence="2" type="ORF">SPSIL_015320</name>
</gene>
<dbReference type="PROSITE" id="PS51257">
    <property type="entry name" value="PROKAR_LIPOPROTEIN"/>
    <property type="match status" value="1"/>
</dbReference>
<reference evidence="2" key="1">
    <citation type="submission" date="2024-05" db="EMBL/GenBank/DDBJ databases">
        <title>Isolation and characterization of Sporomusa carbonis sp. nov., a carboxydotrophic hydrogenogen in the genus of Sporomusa isolated from a charcoal burning pile.</title>
        <authorList>
            <person name="Boeer T."/>
            <person name="Rosenbaum F."/>
            <person name="Eysell L."/>
            <person name="Mueller V."/>
            <person name="Daniel R."/>
            <person name="Poehlein A."/>
        </authorList>
    </citation>
    <scope>NUCLEOTIDE SEQUENCE [LARGE SCALE GENOMIC DNA]</scope>
    <source>
        <strain evidence="2">DSM 10669</strain>
    </source>
</reference>
<evidence type="ECO:0000313" key="3">
    <source>
        <dbReference type="Proteomes" id="UP000216752"/>
    </source>
</evidence>
<feature type="chain" id="PRO_5045860649" description="LysM domain-containing protein" evidence="1">
    <location>
        <begin position="22"/>
        <end position="98"/>
    </location>
</feature>
<dbReference type="RefSeq" id="WP_094603472.1">
    <property type="nucleotide sequence ID" value="NZ_CP155573.1"/>
</dbReference>
<organism evidence="2 3">
    <name type="scientific">Sporomusa silvacetica DSM 10669</name>
    <dbReference type="NCBI Taxonomy" id="1123289"/>
    <lineage>
        <taxon>Bacteria</taxon>
        <taxon>Bacillati</taxon>
        <taxon>Bacillota</taxon>
        <taxon>Negativicutes</taxon>
        <taxon>Selenomonadales</taxon>
        <taxon>Sporomusaceae</taxon>
        <taxon>Sporomusa</taxon>
    </lineage>
</organism>
<proteinExistence type="predicted"/>
<evidence type="ECO:0000256" key="1">
    <source>
        <dbReference type="SAM" id="SignalP"/>
    </source>
</evidence>
<sequence length="98" mass="11271">MFKQLVLAGLLAMAVASCGNAELKGHLVSETYIVKSGDTLTDISYQFMKKSSVKRDIREFREGIIELNYDRVFKDRYPHGLIIAGDRLQINYWQEDLQ</sequence>
<dbReference type="InterPro" id="IPR018392">
    <property type="entry name" value="LysM"/>
</dbReference>
<accession>A0ABZ3IIC1</accession>
<name>A0ABZ3IIC1_9FIRM</name>
<evidence type="ECO:0008006" key="4">
    <source>
        <dbReference type="Google" id="ProtNLM"/>
    </source>
</evidence>
<keyword evidence="3" id="KW-1185">Reference proteome</keyword>
<dbReference type="Gene3D" id="3.10.350.10">
    <property type="entry name" value="LysM domain"/>
    <property type="match status" value="1"/>
</dbReference>
<evidence type="ECO:0000313" key="2">
    <source>
        <dbReference type="EMBL" id="XFO65422.1"/>
    </source>
</evidence>
<dbReference type="Proteomes" id="UP000216752">
    <property type="component" value="Chromosome"/>
</dbReference>